<name>A0ACC2MK43_PERAE</name>
<sequence length="215" mass="25457">MAGLPSGIRFQPTDQELLVCYLGRKILNLPLPCNVIKEIEWRNQDPWEICRLGEKGENKCYFFTSTLKNNWNWGRRNRVANNGHWKPTARDRHIFDNRKKKIGIKKTLVFINLRGKKTNWIMHEYMIEHHREENRNNSTKLDDWVLCCIYKNKRNRKKKTTSNSEVKKEEDYQNLPTNTRMGDQETTRDAGSNERNVDEDSVEGLTPDLAKLDLH</sequence>
<organism evidence="1 2">
    <name type="scientific">Persea americana</name>
    <name type="common">Avocado</name>
    <dbReference type="NCBI Taxonomy" id="3435"/>
    <lineage>
        <taxon>Eukaryota</taxon>
        <taxon>Viridiplantae</taxon>
        <taxon>Streptophyta</taxon>
        <taxon>Embryophyta</taxon>
        <taxon>Tracheophyta</taxon>
        <taxon>Spermatophyta</taxon>
        <taxon>Magnoliopsida</taxon>
        <taxon>Magnoliidae</taxon>
        <taxon>Laurales</taxon>
        <taxon>Lauraceae</taxon>
        <taxon>Persea</taxon>
    </lineage>
</organism>
<keyword evidence="2" id="KW-1185">Reference proteome</keyword>
<protein>
    <submittedName>
        <fullName evidence="1">Uncharacterized protein</fullName>
    </submittedName>
</protein>
<dbReference type="Proteomes" id="UP001234297">
    <property type="component" value="Chromosome 2"/>
</dbReference>
<accession>A0ACC2MK43</accession>
<evidence type="ECO:0000313" key="1">
    <source>
        <dbReference type="EMBL" id="KAJ8645983.1"/>
    </source>
</evidence>
<evidence type="ECO:0000313" key="2">
    <source>
        <dbReference type="Proteomes" id="UP001234297"/>
    </source>
</evidence>
<dbReference type="EMBL" id="CM056810">
    <property type="protein sequence ID" value="KAJ8645983.1"/>
    <property type="molecule type" value="Genomic_DNA"/>
</dbReference>
<proteinExistence type="predicted"/>
<gene>
    <name evidence="1" type="ORF">MRB53_007731</name>
</gene>
<reference evidence="1 2" key="1">
    <citation type="journal article" date="2022" name="Hortic Res">
        <title>A haplotype resolved chromosomal level avocado genome allows analysis of novel avocado genes.</title>
        <authorList>
            <person name="Nath O."/>
            <person name="Fletcher S.J."/>
            <person name="Hayward A."/>
            <person name="Shaw L.M."/>
            <person name="Masouleh A.K."/>
            <person name="Furtado A."/>
            <person name="Henry R.J."/>
            <person name="Mitter N."/>
        </authorList>
    </citation>
    <scope>NUCLEOTIDE SEQUENCE [LARGE SCALE GENOMIC DNA]</scope>
    <source>
        <strain evidence="2">cv. Hass</strain>
    </source>
</reference>
<comment type="caution">
    <text evidence="1">The sequence shown here is derived from an EMBL/GenBank/DDBJ whole genome shotgun (WGS) entry which is preliminary data.</text>
</comment>